<dbReference type="Proteomes" id="UP001307889">
    <property type="component" value="Chromosome 4"/>
</dbReference>
<feature type="compositionally biased region" description="Basic and acidic residues" evidence="1">
    <location>
        <begin position="108"/>
        <end position="129"/>
    </location>
</feature>
<protein>
    <submittedName>
        <fullName evidence="2">Uncharacterized protein</fullName>
    </submittedName>
</protein>
<organism evidence="2 3">
    <name type="scientific">Nesidiocoris tenuis</name>
    <dbReference type="NCBI Taxonomy" id="355587"/>
    <lineage>
        <taxon>Eukaryota</taxon>
        <taxon>Metazoa</taxon>
        <taxon>Ecdysozoa</taxon>
        <taxon>Arthropoda</taxon>
        <taxon>Hexapoda</taxon>
        <taxon>Insecta</taxon>
        <taxon>Pterygota</taxon>
        <taxon>Neoptera</taxon>
        <taxon>Paraneoptera</taxon>
        <taxon>Hemiptera</taxon>
        <taxon>Heteroptera</taxon>
        <taxon>Panheteroptera</taxon>
        <taxon>Cimicomorpha</taxon>
        <taxon>Miridae</taxon>
        <taxon>Dicyphina</taxon>
        <taxon>Nesidiocoris</taxon>
    </lineage>
</organism>
<dbReference type="PANTHER" id="PTHR20977">
    <property type="entry name" value="AT13385P-RELATED"/>
    <property type="match status" value="1"/>
</dbReference>
<evidence type="ECO:0000313" key="2">
    <source>
        <dbReference type="EMBL" id="BES92933.1"/>
    </source>
</evidence>
<proteinExistence type="predicted"/>
<accession>A0ABN7ALW6</accession>
<sequence length="375" mass="41760">MSLVNYMKPLKVGEMVAIAGRNISLKSLKNGKGFQAVKNSPSKRVKMTERQVQILKDANSPESLKNLIKKVSELQSSRKFGNLIQNNVPKPDIVTRGPQKPQTLKSTSSKDKNAHDSKAAPSKESKFDVNKENIQPAIANRQASNIQSMQLYSAARPRLLENLVQYLRSFWWSVMPKIVRPRCKGRPIWCQCWAATRSQDLGGVRLPRDLPTAASLFTFRVGLCKSSNVDTMRPVKNWVCLQPQRLLHGTTPMYTQPRLFSTTAPLRAKDSNKDCKRKGGSLPCLTPVGIVKKDKGKASNKICEKFCMPCCAPARDPPECVVAKNKRECKKYKAPRPAFSECKKDKMPKLKPCECTLNRQPPCGLESSSGGSKCG</sequence>
<evidence type="ECO:0000313" key="3">
    <source>
        <dbReference type="Proteomes" id="UP001307889"/>
    </source>
</evidence>
<dbReference type="Pfam" id="PF07248">
    <property type="entry name" value="DUF1431"/>
    <property type="match status" value="1"/>
</dbReference>
<reference evidence="2 3" key="1">
    <citation type="submission" date="2023-09" db="EMBL/GenBank/DDBJ databases">
        <title>Nesidiocoris tenuis whole genome shotgun sequence.</title>
        <authorList>
            <person name="Shibata T."/>
            <person name="Shimoda M."/>
            <person name="Kobayashi T."/>
            <person name="Uehara T."/>
        </authorList>
    </citation>
    <scope>NUCLEOTIDE SEQUENCE [LARGE SCALE GENOMIC DNA]</scope>
    <source>
        <strain evidence="2 3">Japan</strain>
    </source>
</reference>
<dbReference type="EMBL" id="AP028912">
    <property type="protein sequence ID" value="BES92933.1"/>
    <property type="molecule type" value="Genomic_DNA"/>
</dbReference>
<keyword evidence="3" id="KW-1185">Reference proteome</keyword>
<dbReference type="SMART" id="SM00689">
    <property type="entry name" value="DM6"/>
    <property type="match status" value="1"/>
</dbReference>
<dbReference type="InterPro" id="IPR006611">
    <property type="entry name" value="DUF1431_DROsp"/>
</dbReference>
<dbReference type="PANTHER" id="PTHR20977:SF0">
    <property type="entry name" value="AT13385P-RELATED"/>
    <property type="match status" value="1"/>
</dbReference>
<name>A0ABN7ALW6_9HEMI</name>
<gene>
    <name evidence="2" type="ORF">NTJ_05743</name>
</gene>
<evidence type="ECO:0000256" key="1">
    <source>
        <dbReference type="SAM" id="MobiDB-lite"/>
    </source>
</evidence>
<feature type="region of interest" description="Disordered" evidence="1">
    <location>
        <begin position="85"/>
        <end position="129"/>
    </location>
</feature>